<dbReference type="GO" id="GO:0016233">
    <property type="term" value="P:telomere capping"/>
    <property type="evidence" value="ECO:0007669"/>
    <property type="project" value="TreeGrafter"/>
</dbReference>
<dbReference type="SUPFAM" id="SSF50249">
    <property type="entry name" value="Nucleic acid-binding proteins"/>
    <property type="match status" value="2"/>
</dbReference>
<accession>A0A1X2HWB9</accession>
<dbReference type="GO" id="GO:0010521">
    <property type="term" value="F:telomerase inhibitor activity"/>
    <property type="evidence" value="ECO:0007669"/>
    <property type="project" value="TreeGrafter"/>
</dbReference>
<dbReference type="GO" id="GO:0098505">
    <property type="term" value="F:G-rich strand telomeric DNA binding"/>
    <property type="evidence" value="ECO:0007669"/>
    <property type="project" value="TreeGrafter"/>
</dbReference>
<gene>
    <name evidence="9" type="ORF">BCR43DRAFT_484098</name>
</gene>
<dbReference type="OMA" id="NYVGMIV"/>
<keyword evidence="4" id="KW-0158">Chromosome</keyword>
<dbReference type="InterPro" id="IPR032042">
    <property type="entry name" value="POT1PC"/>
</dbReference>
<sequence>MRDEEYIEQLKGLHVNIISEFDPHMSSMCGVVASVNQIKKTRGDYMQNFRLCDPSSNDRNEVTVNLFDARTDGLFGGLQKGDIVFLCDVEYNRQFGERVQVVGRARRGFWVALRRSTLAEHPCSRRFDLSETDWHVARLLKQWHDAHETRDAVPAERELRPGRPLLRTDEIKEGCAQFFDYACRVIANSLQAPERRVLLVTDFTINSQPLQTYNTRTTIDFEYIMQVTLWDENAQDGASLEPKSLVMLKNCTRKTSLRRAQEVVIRGDQRKVQNAARIIPISPESPQGRTLIELENEYWTQKGNPEHMREVPLGPLLSTTTIKGSYTHIEELVDRPLPSQPVKYKVRAHVMGYCPADAQSWIQSWCKACRQPSPGETCRICSQTSQTYIYQGFLRVMDEHDRRLIISITGASSRKHFPHIRVGPSTEDHVQALQASLDVMMQRGPRGPTYHDFGVLPYTGKDQEQYYLLVDTQFMLSR</sequence>
<dbReference type="InterPro" id="IPR028389">
    <property type="entry name" value="POT1"/>
</dbReference>
<evidence type="ECO:0000256" key="4">
    <source>
        <dbReference type="ARBA" id="ARBA00022454"/>
    </source>
</evidence>
<evidence type="ECO:0000313" key="10">
    <source>
        <dbReference type="Proteomes" id="UP000242180"/>
    </source>
</evidence>
<keyword evidence="6" id="KW-0238">DNA-binding</keyword>
<comment type="similarity">
    <text evidence="3">Belongs to the telombin family.</text>
</comment>
<dbReference type="OrthoDB" id="2186770at2759"/>
<dbReference type="Proteomes" id="UP000242180">
    <property type="component" value="Unassembled WGS sequence"/>
</dbReference>
<evidence type="ECO:0000313" key="9">
    <source>
        <dbReference type="EMBL" id="ORZ03859.1"/>
    </source>
</evidence>
<proteinExistence type="inferred from homology"/>
<dbReference type="InterPro" id="IPR012340">
    <property type="entry name" value="NA-bd_OB-fold"/>
</dbReference>
<dbReference type="Pfam" id="PF16686">
    <property type="entry name" value="POT1PC"/>
    <property type="match status" value="1"/>
</dbReference>
<dbReference type="PANTHER" id="PTHR14513:SF0">
    <property type="entry name" value="PROTECTION OF TELOMERES PROTEIN 1"/>
    <property type="match status" value="1"/>
</dbReference>
<dbReference type="GO" id="GO:0032210">
    <property type="term" value="P:regulation of telomere maintenance via telomerase"/>
    <property type="evidence" value="ECO:0007669"/>
    <property type="project" value="TreeGrafter"/>
</dbReference>
<dbReference type="EMBL" id="MCGN01000001">
    <property type="protein sequence ID" value="ORZ03859.1"/>
    <property type="molecule type" value="Genomic_DNA"/>
</dbReference>
<name>A0A1X2HWB9_SYNRA</name>
<comment type="caution">
    <text evidence="9">The sequence shown here is derived from an EMBL/GenBank/DDBJ whole genome shotgun (WGS) entry which is preliminary data.</text>
</comment>
<comment type="subcellular location">
    <subcellularLocation>
        <location evidence="2">Chromosome</location>
        <location evidence="2">Telomere</location>
    </subcellularLocation>
    <subcellularLocation>
        <location evidence="1">Nucleus</location>
    </subcellularLocation>
</comment>
<dbReference type="Gene3D" id="2.40.50.140">
    <property type="entry name" value="Nucleic acid-binding proteins"/>
    <property type="match status" value="2"/>
</dbReference>
<evidence type="ECO:0000256" key="3">
    <source>
        <dbReference type="ARBA" id="ARBA00008442"/>
    </source>
</evidence>
<dbReference type="STRING" id="13706.A0A1X2HWB9"/>
<evidence type="ECO:0000256" key="1">
    <source>
        <dbReference type="ARBA" id="ARBA00004123"/>
    </source>
</evidence>
<dbReference type="GO" id="GO:0000783">
    <property type="term" value="C:nuclear telomere cap complex"/>
    <property type="evidence" value="ECO:0007669"/>
    <property type="project" value="TreeGrafter"/>
</dbReference>
<keyword evidence="10" id="KW-1185">Reference proteome</keyword>
<protein>
    <recommendedName>
        <fullName evidence="8">Protection of telomeres protein 1 ssDNA-binding domain-containing protein</fullName>
    </recommendedName>
</protein>
<dbReference type="PANTHER" id="PTHR14513">
    <property type="entry name" value="PROTECTION OF TELOMERES 1"/>
    <property type="match status" value="1"/>
</dbReference>
<feature type="domain" description="Protection of telomeres protein 1 ssDNA-binding" evidence="8">
    <location>
        <begin position="177"/>
        <end position="300"/>
    </location>
</feature>
<keyword evidence="5" id="KW-0779">Telomere</keyword>
<dbReference type="AlphaFoldDB" id="A0A1X2HWB9"/>
<evidence type="ECO:0000256" key="6">
    <source>
        <dbReference type="ARBA" id="ARBA00023125"/>
    </source>
</evidence>
<evidence type="ECO:0000256" key="7">
    <source>
        <dbReference type="ARBA" id="ARBA00023242"/>
    </source>
</evidence>
<keyword evidence="7" id="KW-0539">Nucleus</keyword>
<dbReference type="InParanoid" id="A0A1X2HWB9"/>
<evidence type="ECO:0000259" key="8">
    <source>
        <dbReference type="Pfam" id="PF16686"/>
    </source>
</evidence>
<reference evidence="9 10" key="1">
    <citation type="submission" date="2016-07" db="EMBL/GenBank/DDBJ databases">
        <title>Pervasive Adenine N6-methylation of Active Genes in Fungi.</title>
        <authorList>
            <consortium name="DOE Joint Genome Institute"/>
            <person name="Mondo S.J."/>
            <person name="Dannebaum R.O."/>
            <person name="Kuo R.C."/>
            <person name="Labutti K."/>
            <person name="Haridas S."/>
            <person name="Kuo A."/>
            <person name="Salamov A."/>
            <person name="Ahrendt S.R."/>
            <person name="Lipzen A."/>
            <person name="Sullivan W."/>
            <person name="Andreopoulos W.B."/>
            <person name="Clum A."/>
            <person name="Lindquist E."/>
            <person name="Daum C."/>
            <person name="Ramamoorthy G.K."/>
            <person name="Gryganskyi A."/>
            <person name="Culley D."/>
            <person name="Magnuson J.K."/>
            <person name="James T.Y."/>
            <person name="O'Malley M.A."/>
            <person name="Stajich J.E."/>
            <person name="Spatafora J.W."/>
            <person name="Visel A."/>
            <person name="Grigoriev I.V."/>
        </authorList>
    </citation>
    <scope>NUCLEOTIDE SEQUENCE [LARGE SCALE GENOMIC DNA]</scope>
    <source>
        <strain evidence="9 10">NRRL 2496</strain>
    </source>
</reference>
<evidence type="ECO:0000256" key="2">
    <source>
        <dbReference type="ARBA" id="ARBA00004574"/>
    </source>
</evidence>
<evidence type="ECO:0000256" key="5">
    <source>
        <dbReference type="ARBA" id="ARBA00022895"/>
    </source>
</evidence>
<organism evidence="9 10">
    <name type="scientific">Syncephalastrum racemosum</name>
    <name type="common">Filamentous fungus</name>
    <dbReference type="NCBI Taxonomy" id="13706"/>
    <lineage>
        <taxon>Eukaryota</taxon>
        <taxon>Fungi</taxon>
        <taxon>Fungi incertae sedis</taxon>
        <taxon>Mucoromycota</taxon>
        <taxon>Mucoromycotina</taxon>
        <taxon>Mucoromycetes</taxon>
        <taxon>Mucorales</taxon>
        <taxon>Syncephalastraceae</taxon>
        <taxon>Syncephalastrum</taxon>
    </lineage>
</organism>